<comment type="similarity">
    <text evidence="1">Belongs to the RelE toxin family.</text>
</comment>
<name>A0A951U478_9CYAN</name>
<evidence type="ECO:0000256" key="1">
    <source>
        <dbReference type="ARBA" id="ARBA00006226"/>
    </source>
</evidence>
<evidence type="ECO:0000313" key="4">
    <source>
        <dbReference type="Proteomes" id="UP000707356"/>
    </source>
</evidence>
<keyword evidence="2" id="KW-1277">Toxin-antitoxin system</keyword>
<gene>
    <name evidence="3" type="ORF">KME07_08330</name>
</gene>
<proteinExistence type="inferred from homology"/>
<accession>A0A951U478</accession>
<reference evidence="3" key="1">
    <citation type="submission" date="2021-05" db="EMBL/GenBank/DDBJ databases">
        <authorList>
            <person name="Pietrasiak N."/>
            <person name="Ward R."/>
            <person name="Stajich J.E."/>
            <person name="Kurbessoian T."/>
        </authorList>
    </citation>
    <scope>NUCLEOTIDE SEQUENCE</scope>
    <source>
        <strain evidence="3">GSE-TBD4-15B</strain>
    </source>
</reference>
<dbReference type="Gene3D" id="3.30.2310.20">
    <property type="entry name" value="RelE-like"/>
    <property type="match status" value="1"/>
</dbReference>
<organism evidence="3 4">
    <name type="scientific">Pegethrix bostrychoides GSE-TBD4-15B</name>
    <dbReference type="NCBI Taxonomy" id="2839662"/>
    <lineage>
        <taxon>Bacteria</taxon>
        <taxon>Bacillati</taxon>
        <taxon>Cyanobacteriota</taxon>
        <taxon>Cyanophyceae</taxon>
        <taxon>Oculatellales</taxon>
        <taxon>Oculatellaceae</taxon>
        <taxon>Pegethrix</taxon>
    </lineage>
</organism>
<dbReference type="InterPro" id="IPR007712">
    <property type="entry name" value="RelE/ParE_toxin"/>
</dbReference>
<dbReference type="SUPFAM" id="SSF143011">
    <property type="entry name" value="RelE-like"/>
    <property type="match status" value="1"/>
</dbReference>
<dbReference type="AlphaFoldDB" id="A0A951U478"/>
<dbReference type="EMBL" id="JAHHHV010000043">
    <property type="protein sequence ID" value="MBW4465433.1"/>
    <property type="molecule type" value="Genomic_DNA"/>
</dbReference>
<sequence length="91" mass="10599">MLYRVEFTPEAADDLANLSQTIQERILRKIKWLSENFGDVSHQGLSANLSGLSKLRIGDYRVIYSFDDKAEREVMSITIHRVGHRREIYDD</sequence>
<comment type="caution">
    <text evidence="3">The sequence shown here is derived from an EMBL/GenBank/DDBJ whole genome shotgun (WGS) entry which is preliminary data.</text>
</comment>
<dbReference type="Proteomes" id="UP000707356">
    <property type="component" value="Unassembled WGS sequence"/>
</dbReference>
<dbReference type="PANTHER" id="PTHR35601">
    <property type="entry name" value="TOXIN RELE"/>
    <property type="match status" value="1"/>
</dbReference>
<reference evidence="3" key="2">
    <citation type="journal article" date="2022" name="Microbiol. Resour. Announc.">
        <title>Metagenome Sequencing to Explore Phylogenomics of Terrestrial Cyanobacteria.</title>
        <authorList>
            <person name="Ward R.D."/>
            <person name="Stajich J.E."/>
            <person name="Johansen J.R."/>
            <person name="Huntemann M."/>
            <person name="Clum A."/>
            <person name="Foster B."/>
            <person name="Foster B."/>
            <person name="Roux S."/>
            <person name="Palaniappan K."/>
            <person name="Varghese N."/>
            <person name="Mukherjee S."/>
            <person name="Reddy T.B.K."/>
            <person name="Daum C."/>
            <person name="Copeland A."/>
            <person name="Chen I.A."/>
            <person name="Ivanova N.N."/>
            <person name="Kyrpides N.C."/>
            <person name="Shapiro N."/>
            <person name="Eloe-Fadrosh E.A."/>
            <person name="Pietrasiak N."/>
        </authorList>
    </citation>
    <scope>NUCLEOTIDE SEQUENCE</scope>
    <source>
        <strain evidence="3">GSE-TBD4-15B</strain>
    </source>
</reference>
<evidence type="ECO:0000256" key="2">
    <source>
        <dbReference type="ARBA" id="ARBA00022649"/>
    </source>
</evidence>
<dbReference type="InterPro" id="IPR035093">
    <property type="entry name" value="RelE/ParE_toxin_dom_sf"/>
</dbReference>
<dbReference type="Pfam" id="PF05016">
    <property type="entry name" value="ParE_toxin"/>
    <property type="match status" value="1"/>
</dbReference>
<evidence type="ECO:0000313" key="3">
    <source>
        <dbReference type="EMBL" id="MBW4465433.1"/>
    </source>
</evidence>
<dbReference type="PANTHER" id="PTHR35601:SF1">
    <property type="entry name" value="TOXIN RELE"/>
    <property type="match status" value="1"/>
</dbReference>
<protein>
    <submittedName>
        <fullName evidence="3">Type II toxin-antitoxin system RelE/ParE family toxin</fullName>
    </submittedName>
</protein>